<evidence type="ECO:0000313" key="2">
    <source>
        <dbReference type="EMBL" id="MBB6132656.1"/>
    </source>
</evidence>
<evidence type="ECO:0000313" key="3">
    <source>
        <dbReference type="Proteomes" id="UP000540787"/>
    </source>
</evidence>
<dbReference type="AlphaFoldDB" id="A0A7W9U6R0"/>
<organism evidence="2 3">
    <name type="scientific">Massilia aurea</name>
    <dbReference type="NCBI Taxonomy" id="373040"/>
    <lineage>
        <taxon>Bacteria</taxon>
        <taxon>Pseudomonadati</taxon>
        <taxon>Pseudomonadota</taxon>
        <taxon>Betaproteobacteria</taxon>
        <taxon>Burkholderiales</taxon>
        <taxon>Oxalobacteraceae</taxon>
        <taxon>Telluria group</taxon>
        <taxon>Massilia</taxon>
    </lineage>
</organism>
<evidence type="ECO:0000256" key="1">
    <source>
        <dbReference type="SAM" id="SignalP"/>
    </source>
</evidence>
<dbReference type="RefSeq" id="WP_183551170.1">
    <property type="nucleotide sequence ID" value="NZ_JACHBX010000001.1"/>
</dbReference>
<keyword evidence="1" id="KW-0732">Signal</keyword>
<sequence>MKYAYLFLSFSIFISPFSNADNGNLSSCSLLKQKAFANQANVKPEKMGQSYILARIDFLQKDLKIVRNYKNVSKKKTNKLGNLIEKSYSETIKLVREKGFLSAGERASYDRELDIIANDLCQLSTHEKMQ</sequence>
<keyword evidence="3" id="KW-1185">Reference proteome</keyword>
<dbReference type="EMBL" id="JACHBX010000001">
    <property type="protein sequence ID" value="MBB6132656.1"/>
    <property type="molecule type" value="Genomic_DNA"/>
</dbReference>
<accession>A0A7W9U6R0</accession>
<comment type="caution">
    <text evidence="2">The sequence shown here is derived from an EMBL/GenBank/DDBJ whole genome shotgun (WGS) entry which is preliminary data.</text>
</comment>
<name>A0A7W9U6R0_9BURK</name>
<reference evidence="2 3" key="1">
    <citation type="submission" date="2020-08" db="EMBL/GenBank/DDBJ databases">
        <title>The Agave Microbiome: Exploring the role of microbial communities in plant adaptations to desert environments.</title>
        <authorList>
            <person name="Partida-Martinez L.P."/>
        </authorList>
    </citation>
    <scope>NUCLEOTIDE SEQUENCE [LARGE SCALE GENOMIC DNA]</scope>
    <source>
        <strain evidence="2 3">AT3.2</strain>
    </source>
</reference>
<protein>
    <submittedName>
        <fullName evidence="2">Uncharacterized protein</fullName>
    </submittedName>
</protein>
<dbReference type="Proteomes" id="UP000540787">
    <property type="component" value="Unassembled WGS sequence"/>
</dbReference>
<proteinExistence type="predicted"/>
<feature type="signal peptide" evidence="1">
    <location>
        <begin position="1"/>
        <end position="20"/>
    </location>
</feature>
<feature type="chain" id="PRO_5031121309" evidence="1">
    <location>
        <begin position="21"/>
        <end position="130"/>
    </location>
</feature>
<gene>
    <name evidence="2" type="ORF">HD842_000767</name>
</gene>